<evidence type="ECO:0000259" key="1">
    <source>
        <dbReference type="PROSITE" id="PS50041"/>
    </source>
</evidence>
<feature type="domain" description="C-type lectin" evidence="1">
    <location>
        <begin position="236"/>
        <end position="360"/>
    </location>
</feature>
<dbReference type="InterPro" id="IPR016186">
    <property type="entry name" value="C-type_lectin-like/link_sf"/>
</dbReference>
<accession>A0A8K0G588</accession>
<dbReference type="Pfam" id="PF00059">
    <property type="entry name" value="Lectin_C"/>
    <property type="match status" value="3"/>
</dbReference>
<name>A0A8K0G588_IGNLU</name>
<sequence length="361" mass="42418">MEDIWIGGQRTERGKWLWVDGEPIPTEPTDGYPPWVRNPNRPWKQCLAVDRYTIDAPLFVDLDCRLPKPFICQRDVDGPANPDVTLPSHMVSYKRNMFILYHSRISWATAAAFCRMRGYRLAIIPNNKIAKLVSTAMFRSRPSFESMWISGHFIHNKWRWLSTGEAISSYPIENNYPPWHRNSTNQTSGCILLDRYVCDDPVFLVSQCDRKRDFICEKYEKNIKRHKSINPTEIQYKGHKMILFLKDLSWHEAQDYCYSQNAYLTEVDDYNMMKAITTVMSDQESEPTHVWLGGMFIKNKWIWVHNKRPIPIITDKSGFMPWCDMEEKGDNDCLNMDREAHDKPAVYGLKCKQRQPFVCTL</sequence>
<dbReference type="EMBL" id="VTPC01072329">
    <property type="protein sequence ID" value="KAF2888957.1"/>
    <property type="molecule type" value="Genomic_DNA"/>
</dbReference>
<dbReference type="PROSITE" id="PS50041">
    <property type="entry name" value="C_TYPE_LECTIN_2"/>
    <property type="match status" value="3"/>
</dbReference>
<dbReference type="SMART" id="SM00034">
    <property type="entry name" value="CLECT"/>
    <property type="match status" value="2"/>
</dbReference>
<dbReference type="Gene3D" id="3.10.100.10">
    <property type="entry name" value="Mannose-Binding Protein A, subunit A"/>
    <property type="match status" value="3"/>
</dbReference>
<organism evidence="2 3">
    <name type="scientific">Ignelater luminosus</name>
    <name type="common">Cucubano</name>
    <name type="synonym">Pyrophorus luminosus</name>
    <dbReference type="NCBI Taxonomy" id="2038154"/>
    <lineage>
        <taxon>Eukaryota</taxon>
        <taxon>Metazoa</taxon>
        <taxon>Ecdysozoa</taxon>
        <taxon>Arthropoda</taxon>
        <taxon>Hexapoda</taxon>
        <taxon>Insecta</taxon>
        <taxon>Pterygota</taxon>
        <taxon>Neoptera</taxon>
        <taxon>Endopterygota</taxon>
        <taxon>Coleoptera</taxon>
        <taxon>Polyphaga</taxon>
        <taxon>Elateriformia</taxon>
        <taxon>Elateroidea</taxon>
        <taxon>Elateridae</taxon>
        <taxon>Agrypninae</taxon>
        <taxon>Pyrophorini</taxon>
        <taxon>Ignelater</taxon>
    </lineage>
</organism>
<evidence type="ECO:0000313" key="2">
    <source>
        <dbReference type="EMBL" id="KAF2888957.1"/>
    </source>
</evidence>
<dbReference type="AlphaFoldDB" id="A0A8K0G588"/>
<dbReference type="OrthoDB" id="6766465at2759"/>
<keyword evidence="3" id="KW-1185">Reference proteome</keyword>
<evidence type="ECO:0000313" key="3">
    <source>
        <dbReference type="Proteomes" id="UP000801492"/>
    </source>
</evidence>
<dbReference type="CDD" id="cd00037">
    <property type="entry name" value="CLECT"/>
    <property type="match status" value="3"/>
</dbReference>
<dbReference type="Proteomes" id="UP000801492">
    <property type="component" value="Unassembled WGS sequence"/>
</dbReference>
<feature type="non-terminal residue" evidence="2">
    <location>
        <position position="361"/>
    </location>
</feature>
<dbReference type="InterPro" id="IPR016187">
    <property type="entry name" value="CTDL_fold"/>
</dbReference>
<dbReference type="SUPFAM" id="SSF56436">
    <property type="entry name" value="C-type lectin-like"/>
    <property type="match status" value="3"/>
</dbReference>
<dbReference type="PANTHER" id="PTHR45784:SF3">
    <property type="entry name" value="C-TYPE LECTIN DOMAIN FAMILY 4 MEMBER K-LIKE-RELATED"/>
    <property type="match status" value="1"/>
</dbReference>
<dbReference type="InterPro" id="IPR001304">
    <property type="entry name" value="C-type_lectin-like"/>
</dbReference>
<feature type="domain" description="C-type lectin" evidence="1">
    <location>
        <begin position="1"/>
        <end position="73"/>
    </location>
</feature>
<reference evidence="2" key="1">
    <citation type="submission" date="2019-08" db="EMBL/GenBank/DDBJ databases">
        <title>The genome of the North American firefly Photinus pyralis.</title>
        <authorList>
            <consortium name="Photinus pyralis genome working group"/>
            <person name="Fallon T.R."/>
            <person name="Sander Lower S.E."/>
            <person name="Weng J.-K."/>
        </authorList>
    </citation>
    <scope>NUCLEOTIDE SEQUENCE</scope>
    <source>
        <strain evidence="2">TRF0915ILg1</strain>
        <tissue evidence="2">Whole body</tissue>
    </source>
</reference>
<feature type="domain" description="C-type lectin" evidence="1">
    <location>
        <begin position="93"/>
        <end position="217"/>
    </location>
</feature>
<dbReference type="PANTHER" id="PTHR45784">
    <property type="entry name" value="C-TYPE LECTIN DOMAIN FAMILY 20 MEMBER A-RELATED"/>
    <property type="match status" value="1"/>
</dbReference>
<proteinExistence type="predicted"/>
<protein>
    <recommendedName>
        <fullName evidence="1">C-type lectin domain-containing protein</fullName>
    </recommendedName>
</protein>
<gene>
    <name evidence="2" type="ORF">ILUMI_17216</name>
</gene>
<comment type="caution">
    <text evidence="2">The sequence shown here is derived from an EMBL/GenBank/DDBJ whole genome shotgun (WGS) entry which is preliminary data.</text>
</comment>